<dbReference type="InterPro" id="IPR006764">
    <property type="entry name" value="SAM_dep_MeTrfase_SAV2177_type"/>
</dbReference>
<comment type="caution">
    <text evidence="2">The sequence shown here is derived from an EMBL/GenBank/DDBJ whole genome shotgun (WGS) entry which is preliminary data.</text>
</comment>
<dbReference type="Proteomes" id="UP000623010">
    <property type="component" value="Unassembled WGS sequence"/>
</dbReference>
<dbReference type="AlphaFoldDB" id="A0A918RBA1"/>
<protein>
    <submittedName>
        <fullName evidence="2">Uncharacterized protein</fullName>
    </submittedName>
</protein>
<dbReference type="Pfam" id="PF04672">
    <property type="entry name" value="Methyltransf_19"/>
    <property type="match status" value="1"/>
</dbReference>
<gene>
    <name evidence="2" type="ORF">GCM10010389_33420</name>
</gene>
<reference evidence="2" key="2">
    <citation type="submission" date="2020-09" db="EMBL/GenBank/DDBJ databases">
        <authorList>
            <person name="Sun Q."/>
            <person name="Ohkuma M."/>
        </authorList>
    </citation>
    <scope>NUCLEOTIDE SEQUENCE</scope>
    <source>
        <strain evidence="2">JCM 5016</strain>
    </source>
</reference>
<proteinExistence type="predicted"/>
<name>A0A918RBA1_9ACTN</name>
<evidence type="ECO:0000313" key="3">
    <source>
        <dbReference type="Proteomes" id="UP000623010"/>
    </source>
</evidence>
<reference evidence="2" key="1">
    <citation type="journal article" date="2014" name="Int. J. Syst. Evol. Microbiol.">
        <title>Complete genome sequence of Corynebacterium casei LMG S-19264T (=DSM 44701T), isolated from a smear-ripened cheese.</title>
        <authorList>
            <consortium name="US DOE Joint Genome Institute (JGI-PGF)"/>
            <person name="Walter F."/>
            <person name="Albersmeier A."/>
            <person name="Kalinowski J."/>
            <person name="Ruckert C."/>
        </authorList>
    </citation>
    <scope>NUCLEOTIDE SEQUENCE</scope>
    <source>
        <strain evidence="2">JCM 5016</strain>
    </source>
</reference>
<feature type="compositionally biased region" description="Gly residues" evidence="1">
    <location>
        <begin position="58"/>
        <end position="67"/>
    </location>
</feature>
<evidence type="ECO:0000313" key="2">
    <source>
        <dbReference type="EMBL" id="GGZ92141.1"/>
    </source>
</evidence>
<dbReference type="EMBL" id="BMWH01000012">
    <property type="protein sequence ID" value="GGZ92141.1"/>
    <property type="molecule type" value="Genomic_DNA"/>
</dbReference>
<sequence>MAVAGDVCNKATAALNLRPRTEVEAFFAGFEPIDPGLVQVPFWRPDTPPPPGSEEIGFYGGVGRKAG</sequence>
<accession>A0A918RBA1</accession>
<feature type="region of interest" description="Disordered" evidence="1">
    <location>
        <begin position="45"/>
        <end position="67"/>
    </location>
</feature>
<dbReference type="Gene3D" id="3.40.50.150">
    <property type="entry name" value="Vaccinia Virus protein VP39"/>
    <property type="match status" value="1"/>
</dbReference>
<organism evidence="2 3">
    <name type="scientific">Streptomyces echinoruber</name>
    <dbReference type="NCBI Taxonomy" id="68898"/>
    <lineage>
        <taxon>Bacteria</taxon>
        <taxon>Bacillati</taxon>
        <taxon>Actinomycetota</taxon>
        <taxon>Actinomycetes</taxon>
        <taxon>Kitasatosporales</taxon>
        <taxon>Streptomycetaceae</taxon>
        <taxon>Streptomyces</taxon>
    </lineage>
</organism>
<dbReference type="InterPro" id="IPR029063">
    <property type="entry name" value="SAM-dependent_MTases_sf"/>
</dbReference>
<keyword evidence="3" id="KW-1185">Reference proteome</keyword>
<evidence type="ECO:0000256" key="1">
    <source>
        <dbReference type="SAM" id="MobiDB-lite"/>
    </source>
</evidence>